<feature type="domain" description="CobW/HypB/UreG nucleotide-binding" evidence="1">
    <location>
        <begin position="21"/>
        <end position="66"/>
    </location>
</feature>
<evidence type="ECO:0000259" key="1">
    <source>
        <dbReference type="Pfam" id="PF02492"/>
    </source>
</evidence>
<accession>A0A7R9FKY5</accession>
<protein>
    <recommendedName>
        <fullName evidence="1">CobW/HypB/UreG nucleotide-binding domain-containing protein</fullName>
    </recommendedName>
</protein>
<gene>
    <name evidence="2" type="ORF">TTEB3V08_LOCUS2785</name>
</gene>
<sequence>MSIYTKQLLGSDRVPGLNPSHAEENGLLNEAVRQIALADLVIVNKVDLVSPEHVEQLKKEIRENNAGKFEYEWCERWGVHALFSFTDDDIRTDLILICLPEFLSALPMSDAYDEGRGCFNQHLLRTPISVGDLPVSIGHVLECVCRSSSTELDYPRMKSSKRAILAQKLGQHTRSRCRMYPEKVGGDRTPPLKSSLAVCSVASFSSAIVGVHCVRRLHRHSPAMMTCVFSFSL</sequence>
<dbReference type="AlphaFoldDB" id="A0A7R9FKY5"/>
<dbReference type="InterPro" id="IPR003495">
    <property type="entry name" value="CobW/HypB/UreG_nucleotide-bd"/>
</dbReference>
<organism evidence="2">
    <name type="scientific">Timema tahoe</name>
    <dbReference type="NCBI Taxonomy" id="61484"/>
    <lineage>
        <taxon>Eukaryota</taxon>
        <taxon>Metazoa</taxon>
        <taxon>Ecdysozoa</taxon>
        <taxon>Arthropoda</taxon>
        <taxon>Hexapoda</taxon>
        <taxon>Insecta</taxon>
        <taxon>Pterygota</taxon>
        <taxon>Neoptera</taxon>
        <taxon>Polyneoptera</taxon>
        <taxon>Phasmatodea</taxon>
        <taxon>Timematodea</taxon>
        <taxon>Timematoidea</taxon>
        <taxon>Timematidae</taxon>
        <taxon>Timema</taxon>
    </lineage>
</organism>
<dbReference type="Pfam" id="PF02492">
    <property type="entry name" value="cobW"/>
    <property type="match status" value="1"/>
</dbReference>
<dbReference type="EMBL" id="OE000677">
    <property type="protein sequence ID" value="CAD7454688.1"/>
    <property type="molecule type" value="Genomic_DNA"/>
</dbReference>
<evidence type="ECO:0000313" key="2">
    <source>
        <dbReference type="EMBL" id="CAD7454688.1"/>
    </source>
</evidence>
<proteinExistence type="predicted"/>
<reference evidence="2" key="1">
    <citation type="submission" date="2020-11" db="EMBL/GenBank/DDBJ databases">
        <authorList>
            <person name="Tran Van P."/>
        </authorList>
    </citation>
    <scope>NUCLEOTIDE SEQUENCE</scope>
</reference>
<dbReference type="Gene3D" id="3.40.50.300">
    <property type="entry name" value="P-loop containing nucleotide triphosphate hydrolases"/>
    <property type="match status" value="1"/>
</dbReference>
<name>A0A7R9FKY5_9NEOP</name>
<dbReference type="InterPro" id="IPR027417">
    <property type="entry name" value="P-loop_NTPase"/>
</dbReference>